<keyword evidence="2" id="KW-0328">Glycosyltransferase</keyword>
<reference evidence="5 6" key="1">
    <citation type="journal article" date="2008" name="J. Bacteriol.">
        <title>'Candidatus Cloacamonas acidaminovorans': genome sequence reconstruction provides a first glimpse of a new bacterial division.</title>
        <authorList>
            <person name="Pelletier E."/>
            <person name="Kreimeyer A."/>
            <person name="Bocs S."/>
            <person name="Rouy Z."/>
            <person name="Gyapay G."/>
            <person name="Chouari R."/>
            <person name="Riviere D."/>
            <person name="Ganesan A."/>
            <person name="Daegelen P."/>
            <person name="Sghir A."/>
            <person name="Cohen G.N."/>
            <person name="Medigue C."/>
            <person name="Weissenbach J."/>
            <person name="Le Paslier D."/>
        </authorList>
    </citation>
    <scope>NUCLEOTIDE SEQUENCE [LARGE SCALE GENOMIC DNA]</scope>
    <source>
        <strain evidence="6">Evry</strain>
    </source>
</reference>
<evidence type="ECO:0000256" key="3">
    <source>
        <dbReference type="ARBA" id="ARBA00022679"/>
    </source>
</evidence>
<evidence type="ECO:0000313" key="5">
    <source>
        <dbReference type="EMBL" id="CAO80533.1"/>
    </source>
</evidence>
<evidence type="ECO:0000256" key="2">
    <source>
        <dbReference type="ARBA" id="ARBA00022676"/>
    </source>
</evidence>
<dbReference type="PANTHER" id="PTHR43179">
    <property type="entry name" value="RHAMNOSYLTRANSFERASE WBBL"/>
    <property type="match status" value="1"/>
</dbReference>
<protein>
    <submittedName>
        <fullName evidence="5">Glycosyl transferase, family 2</fullName>
    </submittedName>
</protein>
<dbReference type="CDD" id="cd04186">
    <property type="entry name" value="GT_2_like_c"/>
    <property type="match status" value="1"/>
</dbReference>
<organism evidence="5 6">
    <name type="scientific">Cloacimonas acidaminovorans (strain Evry)</name>
    <dbReference type="NCBI Taxonomy" id="459349"/>
    <lineage>
        <taxon>Bacteria</taxon>
        <taxon>Pseudomonadati</taxon>
        <taxon>Candidatus Cloacimonadota</taxon>
        <taxon>Candidatus Cloacimonadia</taxon>
        <taxon>Candidatus Cloacimonadales</taxon>
        <taxon>Candidatus Cloacimonadaceae</taxon>
        <taxon>Candidatus Cloacimonas</taxon>
    </lineage>
</organism>
<dbReference type="STRING" id="459349.CLOAM0648"/>
<dbReference type="HOGENOM" id="CLU_023845_4_1_0"/>
<comment type="similarity">
    <text evidence="1">Belongs to the glycosyltransferase 2 family.</text>
</comment>
<dbReference type="Gene3D" id="3.90.550.10">
    <property type="entry name" value="Spore Coat Polysaccharide Biosynthesis Protein SpsA, Chain A"/>
    <property type="match status" value="1"/>
</dbReference>
<dbReference type="EMBL" id="CU466930">
    <property type="protein sequence ID" value="CAO80533.1"/>
    <property type="molecule type" value="Genomic_DNA"/>
</dbReference>
<evidence type="ECO:0000259" key="4">
    <source>
        <dbReference type="Pfam" id="PF00535"/>
    </source>
</evidence>
<keyword evidence="3 5" id="KW-0808">Transferase</keyword>
<name>B0VEW6_CLOAI</name>
<dbReference type="InterPro" id="IPR029044">
    <property type="entry name" value="Nucleotide-diphossugar_trans"/>
</dbReference>
<dbReference type="Proteomes" id="UP000002019">
    <property type="component" value="Chromosome"/>
</dbReference>
<dbReference type="CAZy" id="GT2">
    <property type="family name" value="Glycosyltransferase Family 2"/>
</dbReference>
<feature type="domain" description="Glycosyltransferase 2-like" evidence="4">
    <location>
        <begin position="7"/>
        <end position="179"/>
    </location>
</feature>
<gene>
    <name evidence="5" type="ordered locus">CLOAM0648</name>
</gene>
<dbReference type="InterPro" id="IPR001173">
    <property type="entry name" value="Glyco_trans_2-like"/>
</dbReference>
<sequence length="301" mass="34345">MHPSVLVLILSYNGKELLIDAVQSYLDCEYPNFAVAVIDNGSTDGTEDFIRNNYPNVVFMRSEKNLGYSGGMNIGLAYAFEQNNYDYVLITNNDVIADKQIITALVETAEANPGTAFTTGKVYYYERPDVFQTLGKSSHPTLVRGEHLGRGEKDLGQYDRDTELAFCDDIFWLVSREVYLKTGGYDTEFFLQAEDFDWQLRAKKAGFKIMYSYKAKLWHKESMTIGKSSPLKAYYDARNPMIAIMKNCEPNVVKIFCRNRIFNVMLPAIARNIIKGHIALSYSMTKGLLSVLIWKIKHHNR</sequence>
<evidence type="ECO:0000313" key="6">
    <source>
        <dbReference type="Proteomes" id="UP000002019"/>
    </source>
</evidence>
<dbReference type="RefSeq" id="WP_015424393.1">
    <property type="nucleotide sequence ID" value="NC_020449.1"/>
</dbReference>
<dbReference type="SUPFAM" id="SSF53448">
    <property type="entry name" value="Nucleotide-diphospho-sugar transferases"/>
    <property type="match status" value="1"/>
</dbReference>
<evidence type="ECO:0000256" key="1">
    <source>
        <dbReference type="ARBA" id="ARBA00006739"/>
    </source>
</evidence>
<dbReference type="eggNOG" id="COG1216">
    <property type="taxonomic scope" value="Bacteria"/>
</dbReference>
<dbReference type="PANTHER" id="PTHR43179:SF12">
    <property type="entry name" value="GALACTOFURANOSYLTRANSFERASE GLFT2"/>
    <property type="match status" value="1"/>
</dbReference>
<keyword evidence="6" id="KW-1185">Reference proteome</keyword>
<dbReference type="GO" id="GO:0016757">
    <property type="term" value="F:glycosyltransferase activity"/>
    <property type="evidence" value="ECO:0007669"/>
    <property type="project" value="UniProtKB-KW"/>
</dbReference>
<proteinExistence type="inferred from homology"/>
<dbReference type="AlphaFoldDB" id="B0VEW6"/>
<dbReference type="KEGG" id="caci:CLOAM0648"/>
<dbReference type="OrthoDB" id="9813495at2"/>
<dbReference type="Pfam" id="PF00535">
    <property type="entry name" value="Glycos_transf_2"/>
    <property type="match status" value="1"/>
</dbReference>
<accession>B0VEW6</accession>